<dbReference type="AlphaFoldDB" id="G3AIJ0"/>
<evidence type="ECO:0000313" key="5">
    <source>
        <dbReference type="Proteomes" id="UP000000709"/>
    </source>
</evidence>
<keyword evidence="1" id="KW-0489">Methyltransferase</keyword>
<dbReference type="InterPro" id="IPR050600">
    <property type="entry name" value="SETD3_SETD6_MTase"/>
</dbReference>
<dbReference type="GO" id="GO:0016279">
    <property type="term" value="F:protein-lysine N-methyltransferase activity"/>
    <property type="evidence" value="ECO:0007669"/>
    <property type="project" value="TreeGrafter"/>
</dbReference>
<dbReference type="HOGENOM" id="CLU_035838_0_0_1"/>
<dbReference type="InParanoid" id="G3AIJ0"/>
<dbReference type="PANTHER" id="PTHR13271">
    <property type="entry name" value="UNCHARACTERIZED PUTATIVE METHYLTRANSFERASE"/>
    <property type="match status" value="1"/>
</dbReference>
<dbReference type="OMA" id="DYINGID"/>
<dbReference type="InterPro" id="IPR046341">
    <property type="entry name" value="SET_dom_sf"/>
</dbReference>
<gene>
    <name evidence="4" type="ORF">SPAPADRAFT_147638</name>
</gene>
<dbReference type="OrthoDB" id="441812at2759"/>
<name>G3AIJ0_SPAPN</name>
<dbReference type="PANTHER" id="PTHR13271:SF47">
    <property type="entry name" value="ACTIN-HISTIDINE N-METHYLTRANSFERASE"/>
    <property type="match status" value="1"/>
</dbReference>
<dbReference type="eggNOG" id="ENOG502RXKP">
    <property type="taxonomic scope" value="Eukaryota"/>
</dbReference>
<reference evidence="4 5" key="1">
    <citation type="journal article" date="2011" name="Proc. Natl. Acad. Sci. U.S.A.">
        <title>Comparative genomics of xylose-fermenting fungi for enhanced biofuel production.</title>
        <authorList>
            <person name="Wohlbach D.J."/>
            <person name="Kuo A."/>
            <person name="Sato T.K."/>
            <person name="Potts K.M."/>
            <person name="Salamov A.A."/>
            <person name="LaButti K.M."/>
            <person name="Sun H."/>
            <person name="Clum A."/>
            <person name="Pangilinan J.L."/>
            <person name="Lindquist E.A."/>
            <person name="Lucas S."/>
            <person name="Lapidus A."/>
            <person name="Jin M."/>
            <person name="Gunawan C."/>
            <person name="Balan V."/>
            <person name="Dale B.E."/>
            <person name="Jeffries T.W."/>
            <person name="Zinkel R."/>
            <person name="Barry K.W."/>
            <person name="Grigoriev I.V."/>
            <person name="Gasch A.P."/>
        </authorList>
    </citation>
    <scope>NUCLEOTIDE SEQUENCE [LARGE SCALE GENOMIC DNA]</scope>
    <source>
        <strain evidence="5">NRRL Y-27907 / 11-Y1</strain>
    </source>
</reference>
<dbReference type="KEGG" id="spaa:SPAPADRAFT_147638"/>
<keyword evidence="5" id="KW-1185">Reference proteome</keyword>
<dbReference type="STRING" id="619300.G3AIJ0"/>
<dbReference type="FunCoup" id="G3AIJ0">
    <property type="interactions" value="51"/>
</dbReference>
<dbReference type="GeneID" id="18870761"/>
<evidence type="ECO:0008006" key="6">
    <source>
        <dbReference type="Google" id="ProtNLM"/>
    </source>
</evidence>
<dbReference type="Proteomes" id="UP000000709">
    <property type="component" value="Unassembled WGS sequence"/>
</dbReference>
<organism evidence="5">
    <name type="scientific">Spathaspora passalidarum (strain NRRL Y-27907 / 11-Y1)</name>
    <dbReference type="NCBI Taxonomy" id="619300"/>
    <lineage>
        <taxon>Eukaryota</taxon>
        <taxon>Fungi</taxon>
        <taxon>Dikarya</taxon>
        <taxon>Ascomycota</taxon>
        <taxon>Saccharomycotina</taxon>
        <taxon>Pichiomycetes</taxon>
        <taxon>Debaryomycetaceae</taxon>
        <taxon>Spathaspora</taxon>
    </lineage>
</organism>
<dbReference type="SUPFAM" id="SSF82199">
    <property type="entry name" value="SET domain"/>
    <property type="match status" value="1"/>
</dbReference>
<evidence type="ECO:0000313" key="4">
    <source>
        <dbReference type="EMBL" id="EGW33705.1"/>
    </source>
</evidence>
<proteinExistence type="predicted"/>
<keyword evidence="3" id="KW-0949">S-adenosyl-L-methionine</keyword>
<evidence type="ECO:0000256" key="2">
    <source>
        <dbReference type="ARBA" id="ARBA00022679"/>
    </source>
</evidence>
<dbReference type="GO" id="GO:0032259">
    <property type="term" value="P:methylation"/>
    <property type="evidence" value="ECO:0007669"/>
    <property type="project" value="UniProtKB-KW"/>
</dbReference>
<dbReference type="RefSeq" id="XP_007373289.1">
    <property type="nucleotide sequence ID" value="XM_007373227.1"/>
</dbReference>
<keyword evidence="2" id="KW-0808">Transferase</keyword>
<evidence type="ECO:0000256" key="3">
    <source>
        <dbReference type="ARBA" id="ARBA00022691"/>
    </source>
</evidence>
<sequence>MPIIDPNTKIPGISNNSHLIEWINDNKVTFHEGVTIEETTYGGIGLFFSKPDAAPSEDFEVLRIPRNAVYDMLTLLIPLEEIKLRDSTYEGKIPIKESELIMNFLSILEPQTETFILCTYFLAFKAIEAIRMKYPNHDYYLNSPSHKFDVYLSILSNTETLKFPKSIAKQEDQFINHYISMCKKMNNEYESVVEQMKIIYQDEEVDLATMLPFEDCFQIFQAVRSRTLEIPRDIETLTLDLQTKKLYADNNNQNYVIDVTLVPTLDFANHSHNSNGYFDVDRTNSDVLLKLDHEAIATLPDKFEITISYNPEDYVQDFIYTYGFLPKQEDYFQICELKFDNLEKYIQDGLLLCKWMRILPQVQLIINNKEVYINLFNNNLPLLFIEGITFNMYWEDLLLDHFRTFNNIPEDYDTHIDDEELQNMFAYQEANYDYINGIDPIGLLYNGEPCITYLSKILEITGNDTDEAYDVLVRKAIDFIICYIKERLEVIEKSKGSHKIENNFDEMIQSYDEYKEDIIKRMIAKYEHDPLSLLLPESLANPEWEVYYRTAPRELKLEQKTDESDGVSVHLEER</sequence>
<dbReference type="EMBL" id="GL996500">
    <property type="protein sequence ID" value="EGW33705.1"/>
    <property type="molecule type" value="Genomic_DNA"/>
</dbReference>
<dbReference type="Gene3D" id="3.90.1410.10">
    <property type="entry name" value="set domain protein methyltransferase, domain 1"/>
    <property type="match status" value="1"/>
</dbReference>
<protein>
    <recommendedName>
        <fullName evidence="6">SET domain-containing protein</fullName>
    </recommendedName>
</protein>
<evidence type="ECO:0000256" key="1">
    <source>
        <dbReference type="ARBA" id="ARBA00022603"/>
    </source>
</evidence>
<accession>G3AIJ0</accession>